<evidence type="ECO:0000313" key="21">
    <source>
        <dbReference type="Proteomes" id="UP000501237"/>
    </source>
</evidence>
<dbReference type="GO" id="GO:0030170">
    <property type="term" value="F:pyridoxal phosphate binding"/>
    <property type="evidence" value="ECO:0007669"/>
    <property type="project" value="UniProtKB-UniRule"/>
</dbReference>
<dbReference type="PRINTS" id="PR01181">
    <property type="entry name" value="DAPDCRBXLASE"/>
</dbReference>
<feature type="domain" description="Orn/DAP/Arg decarboxylase 2 C-terminal" evidence="15">
    <location>
        <begin position="31"/>
        <end position="368"/>
    </location>
</feature>
<dbReference type="EMBL" id="AP022642">
    <property type="protein sequence ID" value="BCA26220.1"/>
    <property type="molecule type" value="Genomic_DNA"/>
</dbReference>
<dbReference type="UniPathway" id="UPA00034">
    <property type="reaction ID" value="UER00027"/>
</dbReference>
<feature type="active site" description="Proton donor" evidence="13">
    <location>
        <position position="342"/>
    </location>
</feature>
<dbReference type="InterPro" id="IPR002986">
    <property type="entry name" value="DAP_deCOOHase_LysA"/>
</dbReference>
<dbReference type="EC" id="4.1.1.20" evidence="10 12"/>
<dbReference type="Proteomes" id="UP000461288">
    <property type="component" value="Unassembled WGS sequence"/>
</dbReference>
<evidence type="ECO:0000256" key="14">
    <source>
        <dbReference type="RuleBase" id="RU003738"/>
    </source>
</evidence>
<feature type="binding site" evidence="12">
    <location>
        <position position="370"/>
    </location>
    <ligand>
        <name>pyridoxal 5'-phosphate</name>
        <dbReference type="ChEBI" id="CHEBI:597326"/>
    </ligand>
</feature>
<evidence type="ECO:0000256" key="2">
    <source>
        <dbReference type="ARBA" id="ARBA00022605"/>
    </source>
</evidence>
<reference evidence="17 22" key="1">
    <citation type="submission" date="2019-12" db="EMBL/GenBank/DDBJ databases">
        <title>complete genome sequences of Pseudomonas otitidis str. WP8-S17-CRE-03 isolated from wastewater treatment plant effluent.</title>
        <authorList>
            <person name="Sekizuka T."/>
            <person name="Itokawa K."/>
            <person name="Yatsu K."/>
            <person name="Inamine Y."/>
            <person name="Kuroda M."/>
        </authorList>
    </citation>
    <scope>NUCLEOTIDE SEQUENCE [LARGE SCALE GENOMIC DNA]</scope>
    <source>
        <strain evidence="17 22">WP8-S17-CRE-03</strain>
    </source>
</reference>
<feature type="binding site" evidence="12">
    <location>
        <position position="239"/>
    </location>
    <ligand>
        <name>pyridoxal 5'-phosphate</name>
        <dbReference type="ChEBI" id="CHEBI:597326"/>
    </ligand>
</feature>
<dbReference type="NCBIfam" id="TIGR01048">
    <property type="entry name" value="lysA"/>
    <property type="match status" value="1"/>
</dbReference>
<evidence type="ECO:0000256" key="13">
    <source>
        <dbReference type="PIRSR" id="PIRSR600183-50"/>
    </source>
</evidence>
<evidence type="ECO:0000256" key="12">
    <source>
        <dbReference type="HAMAP-Rule" id="MF_02120"/>
    </source>
</evidence>
<evidence type="ECO:0000256" key="7">
    <source>
        <dbReference type="ARBA" id="ARBA00050464"/>
    </source>
</evidence>
<dbReference type="PANTHER" id="PTHR43727:SF2">
    <property type="entry name" value="GROUP IV DECARBOXYLASE"/>
    <property type="match status" value="1"/>
</dbReference>
<dbReference type="InterPro" id="IPR000183">
    <property type="entry name" value="Orn/DAP/Arg_de-COase"/>
</dbReference>
<evidence type="ECO:0000313" key="20">
    <source>
        <dbReference type="Proteomes" id="UP000461288"/>
    </source>
</evidence>
<dbReference type="SUPFAM" id="SSF50621">
    <property type="entry name" value="Alanine racemase C-terminal domain-like"/>
    <property type="match status" value="1"/>
</dbReference>
<dbReference type="Gene3D" id="3.20.20.10">
    <property type="entry name" value="Alanine racemase"/>
    <property type="match status" value="1"/>
</dbReference>
<name>A0A1I0SHV2_9GAMM</name>
<evidence type="ECO:0000256" key="10">
    <source>
        <dbReference type="ARBA" id="ARBA00066427"/>
    </source>
</evidence>
<evidence type="ECO:0000259" key="16">
    <source>
        <dbReference type="Pfam" id="PF02784"/>
    </source>
</evidence>
<evidence type="ECO:0000256" key="4">
    <source>
        <dbReference type="ARBA" id="ARBA00022898"/>
    </source>
</evidence>
<keyword evidence="6 12" id="KW-0456">Lyase</keyword>
<dbReference type="PROSITE" id="PS00878">
    <property type="entry name" value="ODR_DC_2_1"/>
    <property type="match status" value="1"/>
</dbReference>
<keyword evidence="2 12" id="KW-0028">Amino-acid biosynthesis</keyword>
<reference evidence="18 21" key="3">
    <citation type="journal article" date="2020" name="Microbiol. Resour. Announc.">
        <title>Complete genome sequence of Pseudomonas otitidis strain MrB4, isolated from Lake Biwa in Japan.</title>
        <authorList>
            <person name="Miyazaki K."/>
            <person name="Hase E."/>
            <person name="Maruya T."/>
        </authorList>
    </citation>
    <scope>NUCLEOTIDE SEQUENCE [LARGE SCALE GENOMIC DNA]</scope>
    <source>
        <strain evidence="18 21">MrB4</strain>
    </source>
</reference>
<evidence type="ECO:0000256" key="3">
    <source>
        <dbReference type="ARBA" id="ARBA00022793"/>
    </source>
</evidence>
<feature type="binding site" evidence="12">
    <location>
        <position position="316"/>
    </location>
    <ligand>
        <name>substrate</name>
    </ligand>
</feature>
<comment type="catalytic activity">
    <reaction evidence="7 12 14">
        <text>meso-2,6-diaminopimelate + H(+) = L-lysine + CO2</text>
        <dbReference type="Rhea" id="RHEA:15101"/>
        <dbReference type="ChEBI" id="CHEBI:15378"/>
        <dbReference type="ChEBI" id="CHEBI:16526"/>
        <dbReference type="ChEBI" id="CHEBI:32551"/>
        <dbReference type="ChEBI" id="CHEBI:57791"/>
        <dbReference type="EC" id="4.1.1.20"/>
    </reaction>
</comment>
<dbReference type="InterPro" id="IPR022644">
    <property type="entry name" value="De-COase2_N"/>
</dbReference>
<feature type="binding site" evidence="12">
    <location>
        <position position="370"/>
    </location>
    <ligand>
        <name>substrate</name>
    </ligand>
</feature>
<dbReference type="CDD" id="cd06828">
    <property type="entry name" value="PLPDE_III_DapDC"/>
    <property type="match status" value="1"/>
</dbReference>
<dbReference type="Proteomes" id="UP000515591">
    <property type="component" value="Chromosome"/>
</dbReference>
<dbReference type="Pfam" id="PF00278">
    <property type="entry name" value="Orn_DAP_Arg_deC"/>
    <property type="match status" value="1"/>
</dbReference>
<dbReference type="GeneID" id="57395405"/>
<feature type="domain" description="Orn/DAP/Arg decarboxylase 2 N-terminal" evidence="16">
    <location>
        <begin position="35"/>
        <end position="280"/>
    </location>
</feature>
<keyword evidence="4 12" id="KW-0663">Pyridoxal phosphate</keyword>
<comment type="function">
    <text evidence="12">Specifically catalyzes the decarboxylation of meso-diaminopimelate (meso-DAP) to L-lysine.</text>
</comment>
<evidence type="ECO:0000256" key="9">
    <source>
        <dbReference type="ARBA" id="ARBA00060983"/>
    </source>
</evidence>
<dbReference type="HAMAP" id="MF_02120">
    <property type="entry name" value="LysA"/>
    <property type="match status" value="1"/>
</dbReference>
<dbReference type="Pfam" id="PF02784">
    <property type="entry name" value="Orn_Arg_deC_N"/>
    <property type="match status" value="1"/>
</dbReference>
<dbReference type="AlphaFoldDB" id="A0A1I0SHV2"/>
<evidence type="ECO:0000256" key="11">
    <source>
        <dbReference type="ARBA" id="ARBA00074972"/>
    </source>
</evidence>
<sequence>MDAFTYRDGELFAEGVALSAIASRFGTPTYVYSRAHIEAQYRSYADALQGVPHLVCYAVKANSNLAVLNLLARLGSGFDIVSSGELERVLAAGGSADRIVFSGVGKSRDDMRRALEVGVHCFNVESVDELERLQVVAAEMDVKAPISLRVNPDVDAGTHPYISTGLKENKFGIAIEQAEAVYLRAASLSNLDVIGVDCHIGSQLTSLPPFLDALDRLLALVDRLATQGVHIRHLDLGGGLGVRYKDEQPPVAGDYIKAVRERIAGRDLALVFEPGRYIVANAGVLLTQVEYLKHTEHKNFAVIDAAMNDLIRPALYQAWMDVVPVQPRDGEAQRYDLVGPICETGDFLAKDRDLALAEGDLLAVRSAGAYGFVMSSNYNTRGRAAEVMVDGEQAYEVRRRETLEELYAGESLLPE</sequence>
<organism evidence="19 20">
    <name type="scientific">Metapseudomonas otitidis</name>
    <dbReference type="NCBI Taxonomy" id="319939"/>
    <lineage>
        <taxon>Bacteria</taxon>
        <taxon>Pseudomonadati</taxon>
        <taxon>Pseudomonadota</taxon>
        <taxon>Gammaproteobacteria</taxon>
        <taxon>Pseudomonadales</taxon>
        <taxon>Pseudomonadaceae</taxon>
        <taxon>Metapseudomonas</taxon>
    </lineage>
</organism>
<accession>A0A1I0SHV2</accession>
<evidence type="ECO:0000313" key="19">
    <source>
        <dbReference type="EMBL" id="MWK56382.1"/>
    </source>
</evidence>
<dbReference type="InterPro" id="IPR009006">
    <property type="entry name" value="Ala_racemase/Decarboxylase_C"/>
</dbReference>
<dbReference type="Proteomes" id="UP000501237">
    <property type="component" value="Chromosome"/>
</dbReference>
<protein>
    <recommendedName>
        <fullName evidence="11 12">Diaminopimelate decarboxylase</fullName>
        <shortName evidence="12">DAP decarboxylase</shortName>
        <shortName evidence="12">DAPDC</shortName>
        <ecNumber evidence="10 12">4.1.1.20</ecNumber>
    </recommendedName>
</protein>
<comment type="subunit">
    <text evidence="12">Homodimer.</text>
</comment>
<evidence type="ECO:0000256" key="5">
    <source>
        <dbReference type="ARBA" id="ARBA00023154"/>
    </source>
</evidence>
<comment type="pathway">
    <text evidence="8 12 14">Amino-acid biosynthesis; L-lysine biosynthesis via DAP pathway; L-lysine from DL-2,6-diaminopimelate: step 1/1.</text>
</comment>
<proteinExistence type="inferred from homology"/>
<evidence type="ECO:0000256" key="6">
    <source>
        <dbReference type="ARBA" id="ARBA00023239"/>
    </source>
</evidence>
<dbReference type="FunFam" id="2.40.37.10:FF:000003">
    <property type="entry name" value="Diaminopimelate decarboxylase"/>
    <property type="match status" value="1"/>
</dbReference>
<dbReference type="SUPFAM" id="SSF51419">
    <property type="entry name" value="PLP-binding barrel"/>
    <property type="match status" value="1"/>
</dbReference>
<evidence type="ECO:0000256" key="8">
    <source>
        <dbReference type="ARBA" id="ARBA00060643"/>
    </source>
</evidence>
<feature type="modified residue" description="N6-(pyridoxal phosphate)lysine" evidence="12 13">
    <location>
        <position position="60"/>
    </location>
</feature>
<comment type="similarity">
    <text evidence="9 12">Belongs to the Orn/Lys/Arg decarboxylase class-II family. LysA subfamily.</text>
</comment>
<evidence type="ECO:0000313" key="18">
    <source>
        <dbReference type="EMBL" id="BCA26220.1"/>
    </source>
</evidence>
<evidence type="ECO:0000313" key="17">
    <source>
        <dbReference type="EMBL" id="BBT14150.1"/>
    </source>
</evidence>
<evidence type="ECO:0000313" key="22">
    <source>
        <dbReference type="Proteomes" id="UP000515591"/>
    </source>
</evidence>
<dbReference type="InterPro" id="IPR029066">
    <property type="entry name" value="PLP-binding_barrel"/>
</dbReference>
<feature type="binding site" evidence="12">
    <location>
        <position position="343"/>
    </location>
    <ligand>
        <name>substrate</name>
    </ligand>
</feature>
<dbReference type="RefSeq" id="WP_044400800.1">
    <property type="nucleotide sequence ID" value="NZ_AP022213.1"/>
</dbReference>
<dbReference type="EMBL" id="AP022213">
    <property type="protein sequence ID" value="BBT14150.1"/>
    <property type="molecule type" value="Genomic_DNA"/>
</dbReference>
<dbReference type="GO" id="GO:0009089">
    <property type="term" value="P:lysine biosynthetic process via diaminopimelate"/>
    <property type="evidence" value="ECO:0007669"/>
    <property type="project" value="UniProtKB-UniRule"/>
</dbReference>
<dbReference type="KEGG" id="poj:PtoMrB4_01970"/>
<evidence type="ECO:0000256" key="1">
    <source>
        <dbReference type="ARBA" id="ARBA00001933"/>
    </source>
</evidence>
<gene>
    <name evidence="12 19" type="primary">lysA</name>
    <name evidence="19" type="ORF">GO594_10380</name>
    <name evidence="18" type="ORF">PtoMrB4_01970</name>
    <name evidence="17" type="ORF">WP8S17C03_01990</name>
</gene>
<keyword evidence="3 12" id="KW-0210">Decarboxylase</keyword>
<dbReference type="PANTHER" id="PTHR43727">
    <property type="entry name" value="DIAMINOPIMELATE DECARBOXYLASE"/>
    <property type="match status" value="1"/>
</dbReference>
<dbReference type="EMBL" id="WTFN01000020">
    <property type="protein sequence ID" value="MWK56382.1"/>
    <property type="molecule type" value="Genomic_DNA"/>
</dbReference>
<dbReference type="Gene3D" id="2.40.37.10">
    <property type="entry name" value="Lyase, Ornithine Decarboxylase, Chain A, domain 1"/>
    <property type="match status" value="1"/>
</dbReference>
<comment type="cofactor">
    <cofactor evidence="1 12 13 14">
        <name>pyridoxal 5'-phosphate</name>
        <dbReference type="ChEBI" id="CHEBI:597326"/>
    </cofactor>
</comment>
<feature type="binding site" evidence="12">
    <location>
        <position position="276"/>
    </location>
    <ligand>
        <name>substrate</name>
    </ligand>
</feature>
<dbReference type="InterPro" id="IPR022643">
    <property type="entry name" value="De-COase2_C"/>
</dbReference>
<feature type="binding site" evidence="12">
    <location>
        <begin position="273"/>
        <end position="276"/>
    </location>
    <ligand>
        <name>pyridoxal 5'-phosphate</name>
        <dbReference type="ChEBI" id="CHEBI:597326"/>
    </ligand>
</feature>
<dbReference type="STRING" id="319939.SAMN05216263_10182"/>
<evidence type="ECO:0000259" key="15">
    <source>
        <dbReference type="Pfam" id="PF00278"/>
    </source>
</evidence>
<reference evidence="19 20" key="2">
    <citation type="submission" date="2019-12" db="EMBL/GenBank/DDBJ databases">
        <title>Draft genome sequence of Pseudomonas otitidis recovered from a chicken carcass.</title>
        <authorList>
            <person name="Vieira T.R."/>
            <person name="Oliviera E.F.C."/>
            <person name="Silva N.M.V."/>
            <person name="Sambrano G.E."/>
            <person name="Cibulski S.P."/>
            <person name="Cardoso M.R.I."/>
        </authorList>
    </citation>
    <scope>NUCLEOTIDE SEQUENCE [LARGE SCALE GENOMIC DNA]</scope>
    <source>
        <strain evidence="19 20">25_K</strain>
    </source>
</reference>
<dbReference type="PRINTS" id="PR01179">
    <property type="entry name" value="ODADCRBXLASE"/>
</dbReference>
<dbReference type="FunFam" id="3.20.20.10:FF:000003">
    <property type="entry name" value="Diaminopimelate decarboxylase"/>
    <property type="match status" value="1"/>
</dbReference>
<dbReference type="InterPro" id="IPR022653">
    <property type="entry name" value="De-COase2_pyr-phos_BS"/>
</dbReference>
<dbReference type="GO" id="GO:0008836">
    <property type="term" value="F:diaminopimelate decarboxylase activity"/>
    <property type="evidence" value="ECO:0007669"/>
    <property type="project" value="UniProtKB-UniRule"/>
</dbReference>
<keyword evidence="5 12" id="KW-0457">Lysine biosynthesis</keyword>
<feature type="binding site" evidence="12">
    <location>
        <position position="312"/>
    </location>
    <ligand>
        <name>substrate</name>
    </ligand>
</feature>